<evidence type="ECO:0000313" key="3">
    <source>
        <dbReference type="EMBL" id="JAU61217.1"/>
    </source>
</evidence>
<organism evidence="3">
    <name type="scientific">Noccaea caerulescens</name>
    <name type="common">Alpine penny-cress</name>
    <name type="synonym">Thlaspi caerulescens</name>
    <dbReference type="NCBI Taxonomy" id="107243"/>
    <lineage>
        <taxon>Eukaryota</taxon>
        <taxon>Viridiplantae</taxon>
        <taxon>Streptophyta</taxon>
        <taxon>Embryophyta</taxon>
        <taxon>Tracheophyta</taxon>
        <taxon>Spermatophyta</taxon>
        <taxon>Magnoliopsida</taxon>
        <taxon>eudicotyledons</taxon>
        <taxon>Gunneridae</taxon>
        <taxon>Pentapetalae</taxon>
        <taxon>rosids</taxon>
        <taxon>malvids</taxon>
        <taxon>Brassicales</taxon>
        <taxon>Brassicaceae</taxon>
        <taxon>Coluteocarpeae</taxon>
        <taxon>Noccaea</taxon>
    </lineage>
</organism>
<proteinExistence type="predicted"/>
<dbReference type="CDD" id="cd06222">
    <property type="entry name" value="RNase_H_like"/>
    <property type="match status" value="1"/>
</dbReference>
<dbReference type="Pfam" id="PF13456">
    <property type="entry name" value="RVT_3"/>
    <property type="match status" value="1"/>
</dbReference>
<name>A0A1J3GYJ5_NOCCA</name>
<dbReference type="GO" id="GO:0003676">
    <property type="term" value="F:nucleic acid binding"/>
    <property type="evidence" value="ECO:0007669"/>
    <property type="project" value="InterPro"/>
</dbReference>
<protein>
    <recommendedName>
        <fullName evidence="2">RNase H type-1 domain-containing protein</fullName>
    </recommendedName>
</protein>
<dbReference type="InterPro" id="IPR052929">
    <property type="entry name" value="RNase_H-like_EbsB-rel"/>
</dbReference>
<dbReference type="AlphaFoldDB" id="A0A1J3GYJ5"/>
<dbReference type="PANTHER" id="PTHR47074:SF49">
    <property type="entry name" value="POLYNUCLEOTIDYL TRANSFERASE, RIBONUCLEASE H-LIKE SUPERFAMILY PROTEIN"/>
    <property type="match status" value="1"/>
</dbReference>
<evidence type="ECO:0000259" key="2">
    <source>
        <dbReference type="Pfam" id="PF13456"/>
    </source>
</evidence>
<dbReference type="InterPro" id="IPR036397">
    <property type="entry name" value="RNaseH_sf"/>
</dbReference>
<dbReference type="Gene3D" id="3.30.420.10">
    <property type="entry name" value="Ribonuclease H-like superfamily/Ribonuclease H"/>
    <property type="match status" value="1"/>
</dbReference>
<sequence length="157" mass="17286">MTQETSSPPNQKTQNLQSLPRSPVDPELILCAVDAAWRADLRSAGFGWVFHLQDKTIAGEGSSAQCFVASALEAEGLAIIEALKHAKRRRIEKLAMSSDSSQLIQALNSNFHPKVIYGIIQDIQILSKSFRYVSFALIPRSLAKYSLNSLSVELTLI</sequence>
<evidence type="ECO:0000256" key="1">
    <source>
        <dbReference type="SAM" id="MobiDB-lite"/>
    </source>
</evidence>
<reference evidence="3" key="1">
    <citation type="submission" date="2016-07" db="EMBL/GenBank/DDBJ databases">
        <title>De novo transcriptome assembly of four accessions of the metal hyperaccumulator plant Noccaea caerulescens.</title>
        <authorList>
            <person name="Blande D."/>
            <person name="Halimaa P."/>
            <person name="Tervahauta A.I."/>
            <person name="Aarts M.G."/>
            <person name="Karenlampi S.O."/>
        </authorList>
    </citation>
    <scope>NUCLEOTIDE SEQUENCE</scope>
</reference>
<dbReference type="SUPFAM" id="SSF53098">
    <property type="entry name" value="Ribonuclease H-like"/>
    <property type="match status" value="1"/>
</dbReference>
<dbReference type="EMBL" id="GEVL01016124">
    <property type="protein sequence ID" value="JAU61217.1"/>
    <property type="molecule type" value="Transcribed_RNA"/>
</dbReference>
<dbReference type="GO" id="GO:0004523">
    <property type="term" value="F:RNA-DNA hybrid ribonuclease activity"/>
    <property type="evidence" value="ECO:0007669"/>
    <property type="project" value="InterPro"/>
</dbReference>
<dbReference type="InterPro" id="IPR044730">
    <property type="entry name" value="RNase_H-like_dom_plant"/>
</dbReference>
<dbReference type="InterPro" id="IPR012337">
    <property type="entry name" value="RNaseH-like_sf"/>
</dbReference>
<feature type="region of interest" description="Disordered" evidence="1">
    <location>
        <begin position="1"/>
        <end position="20"/>
    </location>
</feature>
<gene>
    <name evidence="3" type="ORF">LE_TR10718_c0_g1_i1_g.35654</name>
</gene>
<accession>A0A1J3GYJ5</accession>
<feature type="domain" description="RNase H type-1" evidence="2">
    <location>
        <begin position="33"/>
        <end position="142"/>
    </location>
</feature>
<dbReference type="PANTHER" id="PTHR47074">
    <property type="entry name" value="BNAC02G40300D PROTEIN"/>
    <property type="match status" value="1"/>
</dbReference>
<dbReference type="InterPro" id="IPR002156">
    <property type="entry name" value="RNaseH_domain"/>
</dbReference>